<proteinExistence type="predicted"/>
<evidence type="ECO:0000256" key="2">
    <source>
        <dbReference type="ARBA" id="ARBA00022475"/>
    </source>
</evidence>
<feature type="transmembrane region" description="Helical" evidence="7">
    <location>
        <begin position="238"/>
        <end position="255"/>
    </location>
</feature>
<comment type="subcellular location">
    <subcellularLocation>
        <location evidence="1">Cell membrane</location>
        <topology evidence="1">Multi-pass membrane protein</topology>
    </subcellularLocation>
</comment>
<dbReference type="Pfam" id="PF02588">
    <property type="entry name" value="YitT_membrane"/>
    <property type="match status" value="1"/>
</dbReference>
<dbReference type="PANTHER" id="PTHR33545:SF5">
    <property type="entry name" value="UPF0750 MEMBRANE PROTEIN YITT"/>
    <property type="match status" value="1"/>
</dbReference>
<dbReference type="CDD" id="cd16380">
    <property type="entry name" value="YitT_C"/>
    <property type="match status" value="1"/>
</dbReference>
<evidence type="ECO:0000313" key="10">
    <source>
        <dbReference type="Proteomes" id="UP000182584"/>
    </source>
</evidence>
<gene>
    <name evidence="9" type="ORF">SAMN04487884_10645</name>
</gene>
<organism evidence="9 10">
    <name type="scientific">Butyrivibrio fibrisolvens</name>
    <dbReference type="NCBI Taxonomy" id="831"/>
    <lineage>
        <taxon>Bacteria</taxon>
        <taxon>Bacillati</taxon>
        <taxon>Bacillota</taxon>
        <taxon>Clostridia</taxon>
        <taxon>Lachnospirales</taxon>
        <taxon>Lachnospiraceae</taxon>
        <taxon>Butyrivibrio</taxon>
    </lineage>
</organism>
<dbReference type="PANTHER" id="PTHR33545">
    <property type="entry name" value="UPF0750 MEMBRANE PROTEIN YITT-RELATED"/>
    <property type="match status" value="1"/>
</dbReference>
<keyword evidence="2" id="KW-1003">Cell membrane</keyword>
<evidence type="ECO:0000313" key="9">
    <source>
        <dbReference type="EMBL" id="SER47974.1"/>
    </source>
</evidence>
<sequence>MKKLNNDNELAKDIKNLEKEAGDLDTKVLDTNIVDNNMLADNTMNTNMSDTNVSNTNISDERISDNNENSGTRSKVADSKNDDDILRKNPVDMIKEFIVITLATVIIAAAVFFFLIPSHTAVNSVSGLSIVLSNLIPFSIAQITLCLNIILLIIGFLTCGHEFGIKTVYTSILLPVLLGVFEKVFPDNQSLTGDMALDVVSYIFTVSIGISILFSLNASSGGTDILAMILNKYLHMELGRAATIVGVTIAFSAALCYDSKTVILSILGSYFNGVILDEFIFNRNRKRRVCITSPKEAEIRKFIIENLHSGATIYEAYGAYRMQKHNEIIVIVDKREYQQLMNYMQKVDPQAFMTIYDVNEVRYRSKSLSERIF</sequence>
<dbReference type="eggNOG" id="COG1284">
    <property type="taxonomic scope" value="Bacteria"/>
</dbReference>
<keyword evidence="3 7" id="KW-0812">Transmembrane</keyword>
<feature type="transmembrane region" description="Helical" evidence="7">
    <location>
        <begin position="97"/>
        <end position="116"/>
    </location>
</feature>
<name>A0A1H9PIJ8_BUTFI</name>
<dbReference type="EMBL" id="FOGJ01000006">
    <property type="protein sequence ID" value="SER47974.1"/>
    <property type="molecule type" value="Genomic_DNA"/>
</dbReference>
<evidence type="ECO:0000256" key="1">
    <source>
        <dbReference type="ARBA" id="ARBA00004651"/>
    </source>
</evidence>
<reference evidence="9 10" key="1">
    <citation type="submission" date="2016-10" db="EMBL/GenBank/DDBJ databases">
        <authorList>
            <person name="de Groot N.N."/>
        </authorList>
    </citation>
    <scope>NUCLEOTIDE SEQUENCE [LARGE SCALE GENOMIC DNA]</scope>
    <source>
        <strain evidence="9 10">AR40</strain>
    </source>
</reference>
<evidence type="ECO:0000259" key="8">
    <source>
        <dbReference type="Pfam" id="PF10035"/>
    </source>
</evidence>
<evidence type="ECO:0000256" key="7">
    <source>
        <dbReference type="SAM" id="Phobius"/>
    </source>
</evidence>
<feature type="region of interest" description="Disordered" evidence="6">
    <location>
        <begin position="44"/>
        <end position="79"/>
    </location>
</feature>
<dbReference type="Pfam" id="PF10035">
    <property type="entry name" value="DUF2179"/>
    <property type="match status" value="1"/>
</dbReference>
<evidence type="ECO:0000256" key="4">
    <source>
        <dbReference type="ARBA" id="ARBA00022989"/>
    </source>
</evidence>
<dbReference type="InterPro" id="IPR051461">
    <property type="entry name" value="UPF0750_membrane"/>
</dbReference>
<feature type="transmembrane region" description="Helical" evidence="7">
    <location>
        <begin position="163"/>
        <end position="181"/>
    </location>
</feature>
<evidence type="ECO:0000256" key="3">
    <source>
        <dbReference type="ARBA" id="ARBA00022692"/>
    </source>
</evidence>
<feature type="compositionally biased region" description="Low complexity" evidence="6">
    <location>
        <begin position="44"/>
        <end position="57"/>
    </location>
</feature>
<evidence type="ECO:0000256" key="6">
    <source>
        <dbReference type="SAM" id="MobiDB-lite"/>
    </source>
</evidence>
<dbReference type="GO" id="GO:0005886">
    <property type="term" value="C:plasma membrane"/>
    <property type="evidence" value="ECO:0007669"/>
    <property type="project" value="UniProtKB-SubCell"/>
</dbReference>
<dbReference type="InterPro" id="IPR019264">
    <property type="entry name" value="DUF2179"/>
</dbReference>
<dbReference type="Proteomes" id="UP000182584">
    <property type="component" value="Unassembled WGS sequence"/>
</dbReference>
<feature type="transmembrane region" description="Helical" evidence="7">
    <location>
        <begin position="261"/>
        <end position="281"/>
    </location>
</feature>
<keyword evidence="4 7" id="KW-1133">Transmembrane helix</keyword>
<feature type="transmembrane region" description="Helical" evidence="7">
    <location>
        <begin position="136"/>
        <end position="156"/>
    </location>
</feature>
<accession>A0A1H9PIJ8</accession>
<evidence type="ECO:0000256" key="5">
    <source>
        <dbReference type="ARBA" id="ARBA00023136"/>
    </source>
</evidence>
<feature type="domain" description="DUF2179" evidence="8">
    <location>
        <begin position="310"/>
        <end position="362"/>
    </location>
</feature>
<dbReference type="Gene3D" id="3.30.70.120">
    <property type="match status" value="1"/>
</dbReference>
<feature type="transmembrane region" description="Helical" evidence="7">
    <location>
        <begin position="201"/>
        <end position="218"/>
    </location>
</feature>
<dbReference type="InterPro" id="IPR015867">
    <property type="entry name" value="N-reg_PII/ATP_PRibTrfase_C"/>
</dbReference>
<dbReference type="InterPro" id="IPR003740">
    <property type="entry name" value="YitT"/>
</dbReference>
<dbReference type="AlphaFoldDB" id="A0A1H9PIJ8"/>
<protein>
    <submittedName>
        <fullName evidence="9">Uncharacterized membrane-anchored protein YitT, contains DUF161 and DUF2179 domains</fullName>
    </submittedName>
</protein>
<keyword evidence="5 7" id="KW-0472">Membrane</keyword>